<feature type="domain" description="DUF5071" evidence="1">
    <location>
        <begin position="53"/>
        <end position="96"/>
    </location>
</feature>
<dbReference type="RefSeq" id="WP_308455224.1">
    <property type="nucleotide sequence ID" value="NZ_JAJEQR010000116.1"/>
</dbReference>
<keyword evidence="3" id="KW-1185">Reference proteome</keyword>
<dbReference type="InterPro" id="IPR031837">
    <property type="entry name" value="DUF5071"/>
</dbReference>
<organism evidence="2 3">
    <name type="scientific">Hominifimenecus microfluidus</name>
    <dbReference type="NCBI Taxonomy" id="2885348"/>
    <lineage>
        <taxon>Bacteria</taxon>
        <taxon>Bacillati</taxon>
        <taxon>Bacillota</taxon>
        <taxon>Clostridia</taxon>
        <taxon>Lachnospirales</taxon>
        <taxon>Lachnospiraceae</taxon>
        <taxon>Hominifimenecus</taxon>
    </lineage>
</organism>
<name>A0AAE3EE25_9FIRM</name>
<accession>A0AAE3EE25</accession>
<sequence>MIDVDYIMSLIDWNQSSEKQKTGIQMAKNIQSINVFLQPCNKNYNKNVWDNCAQILSERTDDELSFYFEELMCWLQDMNWPGAFCIFDRLKKMLDVPGFQYSYNVCMKCAKALDDEAWINNLEMLKEEN</sequence>
<evidence type="ECO:0000313" key="3">
    <source>
        <dbReference type="Proteomes" id="UP001198182"/>
    </source>
</evidence>
<dbReference type="EMBL" id="JAJEQR010000116">
    <property type="protein sequence ID" value="MCC2232863.1"/>
    <property type="molecule type" value="Genomic_DNA"/>
</dbReference>
<evidence type="ECO:0000313" key="2">
    <source>
        <dbReference type="EMBL" id="MCC2232863.1"/>
    </source>
</evidence>
<protein>
    <submittedName>
        <fullName evidence="2">DUF5071 domain-containing protein</fullName>
    </submittedName>
</protein>
<evidence type="ECO:0000259" key="1">
    <source>
        <dbReference type="Pfam" id="PF16804"/>
    </source>
</evidence>
<dbReference type="Proteomes" id="UP001198182">
    <property type="component" value="Unassembled WGS sequence"/>
</dbReference>
<dbReference type="Gene3D" id="1.25.40.750">
    <property type="entry name" value="Domain of unknown function DUF5071"/>
    <property type="match status" value="1"/>
</dbReference>
<reference evidence="2" key="1">
    <citation type="submission" date="2021-10" db="EMBL/GenBank/DDBJ databases">
        <title>Anaerobic single-cell dispensing facilitates the cultivation of human gut bacteria.</title>
        <authorList>
            <person name="Afrizal A."/>
        </authorList>
    </citation>
    <scope>NUCLEOTIDE SEQUENCE</scope>
    <source>
        <strain evidence="2">CLA-AA-H215</strain>
    </source>
</reference>
<proteinExistence type="predicted"/>
<dbReference type="Pfam" id="PF16804">
    <property type="entry name" value="DUF5071"/>
    <property type="match status" value="1"/>
</dbReference>
<gene>
    <name evidence="2" type="ORF">LKD81_18110</name>
</gene>
<comment type="caution">
    <text evidence="2">The sequence shown here is derived from an EMBL/GenBank/DDBJ whole genome shotgun (WGS) entry which is preliminary data.</text>
</comment>
<dbReference type="AlphaFoldDB" id="A0AAE3EE25"/>
<dbReference type="InterPro" id="IPR038692">
    <property type="entry name" value="Cthe_2751_sf"/>
</dbReference>